<sequence length="468" mass="52211">METLFEYAESVYSAPSAQLAFELSIVLLLVWTLRKGPGSHESQMRRMTEAEKAQVLADFEPEPLFGKVQKDHYALNPRVISGRIGKYITIDGKRLLNLATHNYLGLADREDSNETATKALKNYGVGSCGPRGFYGTADVHLGLEARLAQFMGVEEACLYSYGFSAISSGIPSYSKPHDVIFADEQVNFSIQQGIVASRSTVYFFKHNDPADLERLLIAQDGRDRQNPKKAKIIRRFLILEGIYMNTGTLVNLPEMVKLRARYKCRLFIDESLSFGVLGKTGKGVREHFGVPNSEIDLMSSTLEHAVSSYGGFLCGSHFLMEHQRLCGLGYCFSASLPPMQAVVTLSHLDIITDQPESLEQLRKNARQIHNLLATNVSGLRTDSHPLSPVKHICLSEPQASNRLDQEKLGKILTYAEEHGVALSLARYIDEKEHLEHPASIKLTVSSLLNQDEIQHVITILQDACRKFL</sequence>
<evidence type="ECO:0000256" key="8">
    <source>
        <dbReference type="ARBA" id="ARBA00022919"/>
    </source>
</evidence>
<dbReference type="GO" id="GO:0016020">
    <property type="term" value="C:membrane"/>
    <property type="evidence" value="ECO:0007669"/>
    <property type="project" value="GOC"/>
</dbReference>
<name>A0A7M7L307_VARDE</name>
<keyword evidence="10" id="KW-0012">Acyltransferase</keyword>
<accession>A0A7M7L307</accession>
<evidence type="ECO:0000256" key="10">
    <source>
        <dbReference type="ARBA" id="ARBA00023315"/>
    </source>
</evidence>
<dbReference type="InterPro" id="IPR015421">
    <property type="entry name" value="PyrdxlP-dep_Trfase_major"/>
</dbReference>
<dbReference type="FunCoup" id="A0A7M7L307">
    <property type="interactions" value="2021"/>
</dbReference>
<keyword evidence="8" id="KW-0746">Sphingolipid metabolism</keyword>
<dbReference type="GeneID" id="111255415"/>
<evidence type="ECO:0000256" key="11">
    <source>
        <dbReference type="ARBA" id="ARBA00041066"/>
    </source>
</evidence>
<comment type="cofactor">
    <cofactor evidence="1">
        <name>pyridoxal 5'-phosphate</name>
        <dbReference type="ChEBI" id="CHEBI:597326"/>
    </cofactor>
</comment>
<dbReference type="GO" id="GO:0005783">
    <property type="term" value="C:endoplasmic reticulum"/>
    <property type="evidence" value="ECO:0007669"/>
    <property type="project" value="TreeGrafter"/>
</dbReference>
<dbReference type="PANTHER" id="PTHR13693">
    <property type="entry name" value="CLASS II AMINOTRANSFERASE/8-AMINO-7-OXONONANOATE SYNTHASE"/>
    <property type="match status" value="1"/>
</dbReference>
<dbReference type="KEGG" id="vde:111255415"/>
<dbReference type="Pfam" id="PF00155">
    <property type="entry name" value="Aminotran_1_2"/>
    <property type="match status" value="1"/>
</dbReference>
<feature type="domain" description="Aminotransferase class I/classII large" evidence="14">
    <location>
        <begin position="95"/>
        <end position="458"/>
    </location>
</feature>
<keyword evidence="6" id="KW-0808">Transferase</keyword>
<proteinExistence type="inferred from homology"/>
<evidence type="ECO:0000256" key="9">
    <source>
        <dbReference type="ARBA" id="ARBA00023098"/>
    </source>
</evidence>
<dbReference type="OMA" id="LTKYGCG"/>
<dbReference type="InterPro" id="IPR015424">
    <property type="entry name" value="PyrdxlP-dep_Trfase"/>
</dbReference>
<evidence type="ECO:0000313" key="16">
    <source>
        <dbReference type="Proteomes" id="UP000594260"/>
    </source>
</evidence>
<evidence type="ECO:0000256" key="1">
    <source>
        <dbReference type="ARBA" id="ARBA00001933"/>
    </source>
</evidence>
<evidence type="ECO:0000259" key="14">
    <source>
        <dbReference type="Pfam" id="PF00155"/>
    </source>
</evidence>
<dbReference type="Proteomes" id="UP000594260">
    <property type="component" value="Unplaced"/>
</dbReference>
<dbReference type="GO" id="GO:0046512">
    <property type="term" value="P:sphingosine biosynthetic process"/>
    <property type="evidence" value="ECO:0007669"/>
    <property type="project" value="TreeGrafter"/>
</dbReference>
<dbReference type="CTD" id="36448"/>
<keyword evidence="16" id="KW-1185">Reference proteome</keyword>
<evidence type="ECO:0000256" key="13">
    <source>
        <dbReference type="ARBA" id="ARBA00042649"/>
    </source>
</evidence>
<dbReference type="EnsemblMetazoa" id="XM_022817375">
    <property type="protein sequence ID" value="XP_022673110"/>
    <property type="gene ID" value="LOC111255415"/>
</dbReference>
<evidence type="ECO:0000256" key="6">
    <source>
        <dbReference type="ARBA" id="ARBA00022679"/>
    </source>
</evidence>
<dbReference type="GO" id="GO:0046513">
    <property type="term" value="P:ceramide biosynthetic process"/>
    <property type="evidence" value="ECO:0007669"/>
    <property type="project" value="TreeGrafter"/>
</dbReference>
<comment type="similarity">
    <text evidence="4">Belongs to the class-II pyridoxal-phosphate-dependent aminotransferase family.</text>
</comment>
<dbReference type="InParanoid" id="A0A7M7L307"/>
<dbReference type="PANTHER" id="PTHR13693:SF2">
    <property type="entry name" value="SERINE PALMITOYLTRANSFERASE 1"/>
    <property type="match status" value="1"/>
</dbReference>
<evidence type="ECO:0000313" key="15">
    <source>
        <dbReference type="EnsemblMetazoa" id="XP_022673109"/>
    </source>
</evidence>
<organism evidence="15 16">
    <name type="scientific">Varroa destructor</name>
    <name type="common">Honeybee mite</name>
    <dbReference type="NCBI Taxonomy" id="109461"/>
    <lineage>
        <taxon>Eukaryota</taxon>
        <taxon>Metazoa</taxon>
        <taxon>Ecdysozoa</taxon>
        <taxon>Arthropoda</taxon>
        <taxon>Chelicerata</taxon>
        <taxon>Arachnida</taxon>
        <taxon>Acari</taxon>
        <taxon>Parasitiformes</taxon>
        <taxon>Mesostigmata</taxon>
        <taxon>Gamasina</taxon>
        <taxon>Dermanyssoidea</taxon>
        <taxon>Varroidae</taxon>
        <taxon>Varroa</taxon>
    </lineage>
</organism>
<dbReference type="Gene3D" id="3.90.1150.10">
    <property type="entry name" value="Aspartate Aminotransferase, domain 1"/>
    <property type="match status" value="1"/>
</dbReference>
<evidence type="ECO:0000256" key="5">
    <source>
        <dbReference type="ARBA" id="ARBA00013220"/>
    </source>
</evidence>
<evidence type="ECO:0000256" key="2">
    <source>
        <dbReference type="ARBA" id="ARBA00004760"/>
    </source>
</evidence>
<protein>
    <recommendedName>
        <fullName evidence="11">Serine palmitoyltransferase 1</fullName>
        <ecNumber evidence="5">2.3.1.50</ecNumber>
    </recommendedName>
    <alternativeName>
        <fullName evidence="12">Long chain base biosynthesis protein 1</fullName>
    </alternativeName>
    <alternativeName>
        <fullName evidence="13">Serine-palmitoyl-CoA transferase 1</fullName>
    </alternativeName>
</protein>
<keyword evidence="9" id="KW-0443">Lipid metabolism</keyword>
<dbReference type="EC" id="2.3.1.50" evidence="5"/>
<evidence type="ECO:0000256" key="7">
    <source>
        <dbReference type="ARBA" id="ARBA00022898"/>
    </source>
</evidence>
<dbReference type="RefSeq" id="XP_022673110.1">
    <property type="nucleotide sequence ID" value="XM_022817375.1"/>
</dbReference>
<evidence type="ECO:0000256" key="12">
    <source>
        <dbReference type="ARBA" id="ARBA00041765"/>
    </source>
</evidence>
<dbReference type="EnsemblMetazoa" id="XM_022817374">
    <property type="protein sequence ID" value="XP_022673109"/>
    <property type="gene ID" value="LOC111255415"/>
</dbReference>
<keyword evidence="7" id="KW-0663">Pyridoxal phosphate</keyword>
<dbReference type="Gene3D" id="3.40.640.10">
    <property type="entry name" value="Type I PLP-dependent aspartate aminotransferase-like (Major domain)"/>
    <property type="match status" value="1"/>
</dbReference>
<evidence type="ECO:0000256" key="3">
    <source>
        <dbReference type="ARBA" id="ARBA00004991"/>
    </source>
</evidence>
<dbReference type="OrthoDB" id="3168162at2759"/>
<reference evidence="15" key="1">
    <citation type="submission" date="2021-01" db="UniProtKB">
        <authorList>
            <consortium name="EnsemblMetazoa"/>
        </authorList>
    </citation>
    <scope>IDENTIFICATION</scope>
</reference>
<comment type="pathway">
    <text evidence="2">Lipid metabolism; sphingolipid metabolism.</text>
</comment>
<dbReference type="InterPro" id="IPR004839">
    <property type="entry name" value="Aminotransferase_I/II_large"/>
</dbReference>
<evidence type="ECO:0000256" key="4">
    <source>
        <dbReference type="ARBA" id="ARBA00008392"/>
    </source>
</evidence>
<dbReference type="InterPro" id="IPR050087">
    <property type="entry name" value="AON_synthase_class-II"/>
</dbReference>
<dbReference type="SUPFAM" id="SSF53383">
    <property type="entry name" value="PLP-dependent transferases"/>
    <property type="match status" value="1"/>
</dbReference>
<comment type="pathway">
    <text evidence="3">Sphingolipid metabolism.</text>
</comment>
<dbReference type="InterPro" id="IPR015422">
    <property type="entry name" value="PyrdxlP-dep_Trfase_small"/>
</dbReference>
<dbReference type="AlphaFoldDB" id="A0A7M7L307"/>
<dbReference type="GO" id="GO:0030170">
    <property type="term" value="F:pyridoxal phosphate binding"/>
    <property type="evidence" value="ECO:0007669"/>
    <property type="project" value="InterPro"/>
</dbReference>
<dbReference type="RefSeq" id="XP_022673109.1">
    <property type="nucleotide sequence ID" value="XM_022817374.1"/>
</dbReference>
<dbReference type="GO" id="GO:0004758">
    <property type="term" value="F:serine C-palmitoyltransferase activity"/>
    <property type="evidence" value="ECO:0007669"/>
    <property type="project" value="UniProtKB-EC"/>
</dbReference>